<protein>
    <submittedName>
        <fullName evidence="2">Uncharacterized protein</fullName>
    </submittedName>
</protein>
<sequence>MGLNCLEASVNVVALPHYCCCFVAATVSPVMEEPVATSCFVASVFYAIGPHRWRMIRRKRKEGKRNERGSDSREKEIGRSEDG</sequence>
<feature type="region of interest" description="Disordered" evidence="1">
    <location>
        <begin position="58"/>
        <end position="83"/>
    </location>
</feature>
<reference evidence="2" key="1">
    <citation type="submission" date="2019-05" db="EMBL/GenBank/DDBJ databases">
        <title>The de novo reference genome and transcriptome assemblies of the wild tomato species Solanum chilense.</title>
        <authorList>
            <person name="Stam R."/>
            <person name="Nosenko T."/>
            <person name="Hoerger A.C."/>
            <person name="Stephan W."/>
            <person name="Seidel M.A."/>
            <person name="Kuhn J.M.M."/>
            <person name="Haberer G."/>
            <person name="Tellier A."/>
        </authorList>
    </citation>
    <scope>NUCLEOTIDE SEQUENCE</scope>
    <source>
        <tissue evidence="2">Mature leaves</tissue>
    </source>
</reference>
<gene>
    <name evidence="2" type="ORF">EJD97_021069</name>
</gene>
<feature type="compositionally biased region" description="Basic and acidic residues" evidence="1">
    <location>
        <begin position="64"/>
        <end position="83"/>
    </location>
</feature>
<name>A0A6N2CJX6_SOLCI</name>
<comment type="caution">
    <text evidence="2">The sequence shown here is derived from an EMBL/GenBank/DDBJ whole genome shotgun (WGS) entry which is preliminary data.</text>
</comment>
<proteinExistence type="predicted"/>
<accession>A0A6N2CJX6</accession>
<evidence type="ECO:0000313" key="2">
    <source>
        <dbReference type="EMBL" id="TMX05444.1"/>
    </source>
</evidence>
<dbReference type="EMBL" id="RXGB01000063">
    <property type="protein sequence ID" value="TMX05444.1"/>
    <property type="molecule type" value="Genomic_DNA"/>
</dbReference>
<organism evidence="2">
    <name type="scientific">Solanum chilense</name>
    <name type="common">Tomato</name>
    <name type="synonym">Lycopersicon chilense</name>
    <dbReference type="NCBI Taxonomy" id="4083"/>
    <lineage>
        <taxon>Eukaryota</taxon>
        <taxon>Viridiplantae</taxon>
        <taxon>Streptophyta</taxon>
        <taxon>Embryophyta</taxon>
        <taxon>Tracheophyta</taxon>
        <taxon>Spermatophyta</taxon>
        <taxon>Magnoliopsida</taxon>
        <taxon>eudicotyledons</taxon>
        <taxon>Gunneridae</taxon>
        <taxon>Pentapetalae</taxon>
        <taxon>asterids</taxon>
        <taxon>lamiids</taxon>
        <taxon>Solanales</taxon>
        <taxon>Solanaceae</taxon>
        <taxon>Solanoideae</taxon>
        <taxon>Solaneae</taxon>
        <taxon>Solanum</taxon>
        <taxon>Solanum subgen. Lycopersicon</taxon>
    </lineage>
</organism>
<dbReference type="AlphaFoldDB" id="A0A6N2CJX6"/>
<evidence type="ECO:0000256" key="1">
    <source>
        <dbReference type="SAM" id="MobiDB-lite"/>
    </source>
</evidence>